<dbReference type="InterPro" id="IPR042070">
    <property type="entry name" value="PucR_C-HTH_sf"/>
</dbReference>
<proteinExistence type="inferred from homology"/>
<keyword evidence="8" id="KW-1185">Reference proteome</keyword>
<dbReference type="PANTHER" id="PTHR33744">
    <property type="entry name" value="CARBOHYDRATE DIACID REGULATOR"/>
    <property type="match status" value="1"/>
</dbReference>
<evidence type="ECO:0000313" key="8">
    <source>
        <dbReference type="Proteomes" id="UP000317180"/>
    </source>
</evidence>
<accession>A0A3M8AA70</accession>
<dbReference type="Pfam" id="PF17853">
    <property type="entry name" value="GGDEF_2"/>
    <property type="match status" value="1"/>
</dbReference>
<dbReference type="InterPro" id="IPR041522">
    <property type="entry name" value="CdaR_GGDEF"/>
</dbReference>
<evidence type="ECO:0000259" key="3">
    <source>
        <dbReference type="Pfam" id="PF13556"/>
    </source>
</evidence>
<dbReference type="PANTHER" id="PTHR33744:SF1">
    <property type="entry name" value="DNA-BINDING TRANSCRIPTIONAL ACTIVATOR ADER"/>
    <property type="match status" value="1"/>
</dbReference>
<dbReference type="EMBL" id="BJOD01000006">
    <property type="protein sequence ID" value="GED24728.1"/>
    <property type="molecule type" value="Genomic_DNA"/>
</dbReference>
<feature type="domain" description="CdaR GGDEF-like" evidence="4">
    <location>
        <begin position="291"/>
        <end position="415"/>
    </location>
</feature>
<protein>
    <submittedName>
        <fullName evidence="6">PucR family transcriptional regulator</fullName>
    </submittedName>
    <submittedName>
        <fullName evidence="5">Purine catabolism regulatory protein</fullName>
    </submittedName>
</protein>
<dbReference type="InterPro" id="IPR012914">
    <property type="entry name" value="PucR_dom"/>
</dbReference>
<evidence type="ECO:0000259" key="2">
    <source>
        <dbReference type="Pfam" id="PF07905"/>
    </source>
</evidence>
<reference evidence="6 7" key="1">
    <citation type="submission" date="2018-10" db="EMBL/GenBank/DDBJ databases">
        <title>Phylogenomics of Brevibacillus.</title>
        <authorList>
            <person name="Dunlap C."/>
        </authorList>
    </citation>
    <scope>NUCLEOTIDE SEQUENCE [LARGE SCALE GENOMIC DNA]</scope>
    <source>
        <strain evidence="6 7">NRRL NRS 1219</strain>
    </source>
</reference>
<evidence type="ECO:0000313" key="7">
    <source>
        <dbReference type="Proteomes" id="UP000276178"/>
    </source>
</evidence>
<dbReference type="EMBL" id="RHHN01000089">
    <property type="protein sequence ID" value="RNB48163.1"/>
    <property type="molecule type" value="Genomic_DNA"/>
</dbReference>
<dbReference type="Proteomes" id="UP000276178">
    <property type="component" value="Unassembled WGS sequence"/>
</dbReference>
<dbReference type="Proteomes" id="UP000317180">
    <property type="component" value="Unassembled WGS sequence"/>
</dbReference>
<evidence type="ECO:0000313" key="5">
    <source>
        <dbReference type="EMBL" id="GED24728.1"/>
    </source>
</evidence>
<reference evidence="5 8" key="2">
    <citation type="submission" date="2019-06" db="EMBL/GenBank/DDBJ databases">
        <title>Whole genome shotgun sequence of Brevibacillus agri NBRC 15538.</title>
        <authorList>
            <person name="Hosoyama A."/>
            <person name="Uohara A."/>
            <person name="Ohji S."/>
            <person name="Ichikawa N."/>
        </authorList>
    </citation>
    <scope>NUCLEOTIDE SEQUENCE [LARGE SCALE GENOMIC DNA]</scope>
    <source>
        <strain evidence="5 8">NBRC 15538</strain>
    </source>
</reference>
<comment type="caution">
    <text evidence="6">The sequence shown here is derived from an EMBL/GenBank/DDBJ whole genome shotgun (WGS) entry which is preliminary data.</text>
</comment>
<dbReference type="InterPro" id="IPR051448">
    <property type="entry name" value="CdaR-like_regulators"/>
</dbReference>
<name>A0A3M8AA70_9BACL</name>
<dbReference type="GeneID" id="82811834"/>
<feature type="domain" description="PucR C-terminal helix-turn-helix" evidence="3">
    <location>
        <begin position="477"/>
        <end position="534"/>
    </location>
</feature>
<dbReference type="InterPro" id="IPR025736">
    <property type="entry name" value="PucR_C-HTH_dom"/>
</dbReference>
<dbReference type="Gene3D" id="1.10.10.2840">
    <property type="entry name" value="PucR C-terminal helix-turn-helix domain"/>
    <property type="match status" value="1"/>
</dbReference>
<dbReference type="Pfam" id="PF07905">
    <property type="entry name" value="PucR"/>
    <property type="match status" value="1"/>
</dbReference>
<evidence type="ECO:0000259" key="4">
    <source>
        <dbReference type="Pfam" id="PF17853"/>
    </source>
</evidence>
<dbReference type="OrthoDB" id="142218at2"/>
<evidence type="ECO:0000313" key="6">
    <source>
        <dbReference type="EMBL" id="RNB48163.1"/>
    </source>
</evidence>
<feature type="domain" description="Purine catabolism PurC-like" evidence="2">
    <location>
        <begin position="7"/>
        <end position="129"/>
    </location>
</feature>
<dbReference type="RefSeq" id="WP_122953442.1">
    <property type="nucleotide sequence ID" value="NZ_BJOD01000006.1"/>
</dbReference>
<organism evidence="6 7">
    <name type="scientific">Brevibacillus agri</name>
    <dbReference type="NCBI Taxonomy" id="51101"/>
    <lineage>
        <taxon>Bacteria</taxon>
        <taxon>Bacillati</taxon>
        <taxon>Bacillota</taxon>
        <taxon>Bacilli</taxon>
        <taxon>Bacillales</taxon>
        <taxon>Paenibacillaceae</taxon>
        <taxon>Brevibacillus</taxon>
    </lineage>
</organism>
<comment type="similarity">
    <text evidence="1">Belongs to the CdaR family.</text>
</comment>
<dbReference type="AlphaFoldDB" id="A0A3M8AA70"/>
<gene>
    <name evidence="5" type="ORF">BAG01nite_08300</name>
    <name evidence="6" type="ORF">EB820_24100</name>
</gene>
<sequence length="559" mass="62409">MITVRELIQVGGFAKNAVLAGEEFLDRELLGVTSFDSPDGHRWLRPGEFVLTTGFPFLTQKDSCEEGLTRLIDELVETGTPGLAIKLGRYIESLPPAVLAHAQNRQMPILSFPMEKAWSDVIVPVVQYINDKQRIELNRTHAIYERFHRHLTAGDPVSKLAELLHDLLQAPVSIQVPGCKWKWESPPEAFPADSEIGQKFGQTASRHLGMHPLAKSANGYPIRWLLHEQKVQGAIVVGQMDRELHAWEKVAIEQSAALLSLEMERMRSVAETYQRFRNDFLQLLLGGETHAQDVLTRKADEVGWKLADHYTVVVMGVSPHERTGIENWTENHGLLETLRPLLSSLDLAILFGLDQHNRVVLLVPTAAETAEAVGSMRQVLEAVRSFAWQQPVFVGLGRFHSGRAGIVQSYREAQISFRTALRGSSASAAANTVVVDFHDLGLERILFAEQPGTEASSLAREYLGRIREYDREKNGQLLQTLQVFLQADGNHAEAAAQLFVHKNTIKYRLALIRELSGLNPENGHDQLLLRIAMTVQSIGYPQAEAGIMAKVRRRGNLHG</sequence>
<dbReference type="Pfam" id="PF13556">
    <property type="entry name" value="HTH_30"/>
    <property type="match status" value="1"/>
</dbReference>
<evidence type="ECO:0000256" key="1">
    <source>
        <dbReference type="ARBA" id="ARBA00006754"/>
    </source>
</evidence>